<name>A0A9D9D8H7_9BACL</name>
<dbReference type="Proteomes" id="UP000823629">
    <property type="component" value="Unassembled WGS sequence"/>
</dbReference>
<dbReference type="SUPFAM" id="SSF57829">
    <property type="entry name" value="Zn-binding ribosomal proteins"/>
    <property type="match status" value="1"/>
</dbReference>
<keyword evidence="2 5" id="KW-0689">Ribosomal protein</keyword>
<protein>
    <recommendedName>
        <fullName evidence="4 5">Large ribosomal subunit protein bL32</fullName>
    </recommendedName>
</protein>
<dbReference type="EMBL" id="JADING010000003">
    <property type="protein sequence ID" value="MBO8413883.1"/>
    <property type="molecule type" value="Genomic_DNA"/>
</dbReference>
<reference evidence="6" key="2">
    <citation type="journal article" date="2021" name="PeerJ">
        <title>Extensive microbial diversity within the chicken gut microbiome revealed by metagenomics and culture.</title>
        <authorList>
            <person name="Gilroy R."/>
            <person name="Ravi A."/>
            <person name="Getino M."/>
            <person name="Pursley I."/>
            <person name="Horton D.L."/>
            <person name="Alikhan N.F."/>
            <person name="Baker D."/>
            <person name="Gharbi K."/>
            <person name="Hall N."/>
            <person name="Watson M."/>
            <person name="Adriaenssens E.M."/>
            <person name="Foster-Nyarko E."/>
            <person name="Jarju S."/>
            <person name="Secka A."/>
            <person name="Antonio M."/>
            <person name="Oren A."/>
            <person name="Chaudhuri R.R."/>
            <person name="La Ragione R."/>
            <person name="Hildebrand F."/>
            <person name="Pallen M.J."/>
        </authorList>
    </citation>
    <scope>NUCLEOTIDE SEQUENCE</scope>
    <source>
        <strain evidence="6">1748</strain>
    </source>
</reference>
<evidence type="ECO:0000256" key="2">
    <source>
        <dbReference type="ARBA" id="ARBA00022980"/>
    </source>
</evidence>
<evidence type="ECO:0000256" key="3">
    <source>
        <dbReference type="ARBA" id="ARBA00023274"/>
    </source>
</evidence>
<evidence type="ECO:0000256" key="5">
    <source>
        <dbReference type="HAMAP-Rule" id="MF_00340"/>
    </source>
</evidence>
<dbReference type="GO" id="GO:0003735">
    <property type="term" value="F:structural constituent of ribosome"/>
    <property type="evidence" value="ECO:0007669"/>
    <property type="project" value="InterPro"/>
</dbReference>
<dbReference type="AlphaFoldDB" id="A0A9D9D8H7"/>
<dbReference type="Pfam" id="PF01783">
    <property type="entry name" value="Ribosomal_L32p"/>
    <property type="match status" value="1"/>
</dbReference>
<keyword evidence="3 5" id="KW-0687">Ribonucleoprotein</keyword>
<evidence type="ECO:0000313" key="6">
    <source>
        <dbReference type="EMBL" id="MBO8413883.1"/>
    </source>
</evidence>
<evidence type="ECO:0000256" key="4">
    <source>
        <dbReference type="ARBA" id="ARBA00035178"/>
    </source>
</evidence>
<comment type="similarity">
    <text evidence="1 5">Belongs to the bacterial ribosomal protein bL32 family.</text>
</comment>
<dbReference type="NCBIfam" id="TIGR01031">
    <property type="entry name" value="rpmF_bact"/>
    <property type="match status" value="1"/>
</dbReference>
<evidence type="ECO:0000256" key="1">
    <source>
        <dbReference type="ARBA" id="ARBA00008560"/>
    </source>
</evidence>
<dbReference type="GO" id="GO:0015934">
    <property type="term" value="C:large ribosomal subunit"/>
    <property type="evidence" value="ECO:0007669"/>
    <property type="project" value="InterPro"/>
</dbReference>
<proteinExistence type="inferred from homology"/>
<dbReference type="PANTHER" id="PTHR35534:SF1">
    <property type="entry name" value="LARGE RIBOSOMAL SUBUNIT PROTEIN BL32"/>
    <property type="match status" value="1"/>
</dbReference>
<reference evidence="6" key="1">
    <citation type="submission" date="2020-10" db="EMBL/GenBank/DDBJ databases">
        <authorList>
            <person name="Gilroy R."/>
        </authorList>
    </citation>
    <scope>NUCLEOTIDE SEQUENCE</scope>
    <source>
        <strain evidence="6">1748</strain>
    </source>
</reference>
<sequence>MAVPTRRTSKTRKALRRTHFKLAPATLVECSHCGAMIQPHHVCPECGYYRGKKVIDVKAKSAE</sequence>
<comment type="caution">
    <text evidence="6">The sequence shown here is derived from an EMBL/GenBank/DDBJ whole genome shotgun (WGS) entry which is preliminary data.</text>
</comment>
<gene>
    <name evidence="5 6" type="primary">rpmF</name>
    <name evidence="6" type="ORF">IAC78_00155</name>
</gene>
<dbReference type="InterPro" id="IPR011332">
    <property type="entry name" value="Ribosomal_zn-bd"/>
</dbReference>
<organism evidence="6 7">
    <name type="scientific">Candidatus Scatoplasma merdavium</name>
    <dbReference type="NCBI Taxonomy" id="2840932"/>
    <lineage>
        <taxon>Bacteria</taxon>
        <taxon>Bacillati</taxon>
        <taxon>Bacillota</taxon>
        <taxon>Bacilli</taxon>
        <taxon>Bacillales</taxon>
        <taxon>Candidatus Scatoplasma</taxon>
    </lineage>
</organism>
<evidence type="ECO:0000313" key="7">
    <source>
        <dbReference type="Proteomes" id="UP000823629"/>
    </source>
</evidence>
<dbReference type="GO" id="GO:0006412">
    <property type="term" value="P:translation"/>
    <property type="evidence" value="ECO:0007669"/>
    <property type="project" value="UniProtKB-UniRule"/>
</dbReference>
<dbReference type="InterPro" id="IPR044957">
    <property type="entry name" value="Ribosomal_bL32_bact"/>
</dbReference>
<accession>A0A9D9D8H7</accession>
<dbReference type="InterPro" id="IPR002677">
    <property type="entry name" value="Ribosomal_bL32"/>
</dbReference>
<dbReference type="PANTHER" id="PTHR35534">
    <property type="entry name" value="50S RIBOSOMAL PROTEIN L32"/>
    <property type="match status" value="1"/>
</dbReference>
<dbReference type="HAMAP" id="MF_00340">
    <property type="entry name" value="Ribosomal_bL32"/>
    <property type="match status" value="1"/>
</dbReference>